<dbReference type="SUPFAM" id="SSF110296">
    <property type="entry name" value="Oligoxyloglucan reducing end-specific cellobiohydrolase"/>
    <property type="match status" value="1"/>
</dbReference>
<feature type="region of interest" description="Disordered" evidence="1">
    <location>
        <begin position="1593"/>
        <end position="1612"/>
    </location>
</feature>
<dbReference type="RefSeq" id="WP_207366336.1">
    <property type="nucleotide sequence ID" value="NZ_JAFMYV010000011.1"/>
</dbReference>
<dbReference type="InterPro" id="IPR001434">
    <property type="entry name" value="OmcB-like_DUF11"/>
</dbReference>
<dbReference type="Gene3D" id="2.60.40.10">
    <property type="entry name" value="Immunoglobulins"/>
    <property type="match status" value="2"/>
</dbReference>
<feature type="domain" description="DUF11" evidence="3">
    <location>
        <begin position="1467"/>
        <end position="1578"/>
    </location>
</feature>
<feature type="domain" description="DUF11" evidence="3">
    <location>
        <begin position="1638"/>
        <end position="1719"/>
    </location>
</feature>
<dbReference type="EMBL" id="JAFMYV010000011">
    <property type="protein sequence ID" value="MBO0938796.1"/>
    <property type="molecule type" value="Genomic_DNA"/>
</dbReference>
<dbReference type="NCBIfam" id="TIGR01451">
    <property type="entry name" value="B_ant_repeat"/>
    <property type="match status" value="1"/>
</dbReference>
<reference evidence="4" key="1">
    <citation type="submission" date="2021-03" db="EMBL/GenBank/DDBJ databases">
        <title>Fibrella sp. HMF5335 genome sequencing and assembly.</title>
        <authorList>
            <person name="Kang H."/>
            <person name="Kim H."/>
            <person name="Bae S."/>
            <person name="Joh K."/>
        </authorList>
    </citation>
    <scope>NUCLEOTIDE SEQUENCE</scope>
    <source>
        <strain evidence="4">HMF5335</strain>
    </source>
</reference>
<evidence type="ECO:0000259" key="3">
    <source>
        <dbReference type="Pfam" id="PF01345"/>
    </source>
</evidence>
<sequence>MRFSTSSWLFVSLFACLSASASAQTEPTSSTFIDPRDTLRRQLDDEKRRTMDPLLGTVPYERLAAAREKILKDRRQGITSQSGIPNVTWQERGPNNFAGRSRTALFDLSDGARKRVWVGTLTSGLWQTNDITDANAVWTPQSDNWENTVVTAIAADPSNPQIVYVATGDYYTSKAGGGIWKTTTGGASWTRLSSTIPVSTGSYPSLGRAFTFIQRMVVNSSGQVFAATQYGVVRSVDGGSTWQFVLEPNMGIGFGTSTGQYYNDLVNDIELASDGILYASFSPSRVFKSTSAAGTTWTEITPATGGERTELAVSPATSGGGQVLYAVSRAYNNVNYNQDIKWFKKSVNAGASWTDVTIPVPYSDAHFTAGNGYTYMDITAHPTDPNTVYAGGYNLFRSVDGGAGWTKLTETGSNSTLYNQTGLQCTPGGTGFITTVDQGIYWSPDGAGTIAAVPTILSRTTGIKAGEAYTVAMKGSPGSNYFMANVQPQGIITMTAPNGGVGVSSGTLWGTGSTNTPYIDTNEPNIQIFSGYNSVNVYNGSSYQQIFTINNSPFTADYDSQANTLYTYDYVNSQHIIRRTTGIGTSPVNTTMVLTGVTDQLTYLKLGTDRTALFAGNAAGVLYKLTNLAQTTPTIVRIDNGVLGQATVSCIDVGATDNELLVTLSNYGVQSVWYTADGGDSWAGKDQTNYGLPDVPVRTALFNPQNRQQVLLGTDLGIWSTTNILAGNPGWGVMSGSLPLNRVNQLRYRASDGRIAAATVGRGIWTTDAFAIPYTLPTVTLTGVSTTSLCAGSTLTVSFNTSGAFGAGNQFEVWLSDATGSFVNQKRIGSGSSSPVSAALPGGYNALPYGTNYLLKVIASDPEVASGASAALSIGNLDNATVLDRNGNSGSSQICVGSQATLQLQGKDYYGNSLSSDSYQWTRNGVVISGAVAQSYVATQSGTYSASIIQAGCVKKAYDYTLTLGSSFYASIVYPTVEVPQCTGQTIVLKAQCSSDNAFYQWNKDGTPINGATGVVYPVTQTGRYTLSVQDGTCSSLSNPLTYEFGSSINATIRYGNPADSLICGNYLTNYASANMYVEGGGNYTALQWYKDGIPINGATGSNYYASGPGVYHTKVQKGACQTISNALIRSVTTQMPVKITYNGTKTLCPGESRYLSAQTLSNAGYQWQKDGDDIVGAISSTYSVTAAGTYSVRVAIGNSCTTSSDTRSFLYTNAIVPKIVSRSPEACSSLYMSTYETSSDYYDPPSGFTYQWQKDGVDLAGATQYYNHATSTGVYTVRLTKGACSGVSKGIYYNYPSPPKPVLSYVATDKCVNGVAKLSVISTIYGTYQWKRNGEIIANPAYYYGDYYPNKSGRYTFSFSNPGCTSVESDPVDVKIGEPTAATIVGNALVNAGQTAYLPISFSGPAPWSLTLSNGQSATAITQNPYMMPVSPTATTTYSVSSVVNACGTGTTSGNAVVTVGTGSADVSLGMAVNTRTPRVGDVVSYSLNVANAGPTDAAGLQLQSLLPTGVSFLDGVSPGITHSNGVVNVAAGSVLAGMTSSFVFRATITEPGTFATAAQITASQTPDPDSQPNSGTGDGQDDAAQVDVRTTDRNGPYVISPNPNQVPLPRLRGSQPPVNPSAVELSLQLDLDKLVANVAQQEVITATLTVRNRGGVPATGVVVRVLLPNGAATPTSGWQVIDTQTLAGYFNSIPAGGSATLQLFWRPSAAGDLKAQVFEVTEPTTGFIPGNGYALGEKDDVQTRIRVR</sequence>
<name>A0A939GL93_9BACT</name>
<evidence type="ECO:0000313" key="5">
    <source>
        <dbReference type="Proteomes" id="UP000664034"/>
    </source>
</evidence>
<dbReference type="InterPro" id="IPR015943">
    <property type="entry name" value="WD40/YVTN_repeat-like_dom_sf"/>
</dbReference>
<gene>
    <name evidence="4" type="ORF">J2I47_19750</name>
</gene>
<feature type="chain" id="PRO_5037006452" evidence="2">
    <location>
        <begin position="24"/>
        <end position="1750"/>
    </location>
</feature>
<feature type="signal peptide" evidence="2">
    <location>
        <begin position="1"/>
        <end position="23"/>
    </location>
</feature>
<feature type="compositionally biased region" description="Polar residues" evidence="1">
    <location>
        <begin position="1563"/>
        <end position="1577"/>
    </location>
</feature>
<dbReference type="PROSITE" id="PS51257">
    <property type="entry name" value="PROKAR_LIPOPROTEIN"/>
    <property type="match status" value="1"/>
</dbReference>
<feature type="region of interest" description="Disordered" evidence="1">
    <location>
        <begin position="1563"/>
        <end position="1585"/>
    </location>
</feature>
<organism evidence="4 5">
    <name type="scientific">Fibrella rubiginis</name>
    <dbReference type="NCBI Taxonomy" id="2817060"/>
    <lineage>
        <taxon>Bacteria</taxon>
        <taxon>Pseudomonadati</taxon>
        <taxon>Bacteroidota</taxon>
        <taxon>Cytophagia</taxon>
        <taxon>Cytophagales</taxon>
        <taxon>Spirosomataceae</taxon>
        <taxon>Fibrella</taxon>
    </lineage>
</organism>
<accession>A0A939GL93</accession>
<evidence type="ECO:0000256" key="2">
    <source>
        <dbReference type="SAM" id="SignalP"/>
    </source>
</evidence>
<keyword evidence="5" id="KW-1185">Reference proteome</keyword>
<protein>
    <submittedName>
        <fullName evidence="4">DUF11 domain-containing protein</fullName>
    </submittedName>
</protein>
<keyword evidence="2" id="KW-0732">Signal</keyword>
<evidence type="ECO:0000256" key="1">
    <source>
        <dbReference type="SAM" id="MobiDB-lite"/>
    </source>
</evidence>
<dbReference type="InterPro" id="IPR047589">
    <property type="entry name" value="DUF11_rpt"/>
</dbReference>
<evidence type="ECO:0000313" key="4">
    <source>
        <dbReference type="EMBL" id="MBO0938796.1"/>
    </source>
</evidence>
<dbReference type="Pfam" id="PF01345">
    <property type="entry name" value="DUF11"/>
    <property type="match status" value="2"/>
</dbReference>
<dbReference type="Proteomes" id="UP000664034">
    <property type="component" value="Unassembled WGS sequence"/>
</dbReference>
<comment type="caution">
    <text evidence="4">The sequence shown here is derived from an EMBL/GenBank/DDBJ whole genome shotgun (WGS) entry which is preliminary data.</text>
</comment>
<proteinExistence type="predicted"/>
<dbReference type="InterPro" id="IPR013783">
    <property type="entry name" value="Ig-like_fold"/>
</dbReference>
<dbReference type="Gene3D" id="2.130.10.10">
    <property type="entry name" value="YVTN repeat-like/Quinoprotein amine dehydrogenase"/>
    <property type="match status" value="2"/>
</dbReference>